<dbReference type="Proteomes" id="UP000186817">
    <property type="component" value="Unassembled WGS sequence"/>
</dbReference>
<reference evidence="3 4" key="1">
    <citation type="submission" date="2016-02" db="EMBL/GenBank/DDBJ databases">
        <title>Genome analysis of coral dinoflagellate symbionts highlights evolutionary adaptations to a symbiotic lifestyle.</title>
        <authorList>
            <person name="Aranda M."/>
            <person name="Li Y."/>
            <person name="Liew Y.J."/>
            <person name="Baumgarten S."/>
            <person name="Simakov O."/>
            <person name="Wilson M."/>
            <person name="Piel J."/>
            <person name="Ashoor H."/>
            <person name="Bougouffa S."/>
            <person name="Bajic V.B."/>
            <person name="Ryu T."/>
            <person name="Ravasi T."/>
            <person name="Bayer T."/>
            <person name="Micklem G."/>
            <person name="Kim H."/>
            <person name="Bhak J."/>
            <person name="Lajeunesse T.C."/>
            <person name="Voolstra C.R."/>
        </authorList>
    </citation>
    <scope>NUCLEOTIDE SEQUENCE [LARGE SCALE GENOMIC DNA]</scope>
    <source>
        <strain evidence="3 4">CCMP2467</strain>
    </source>
</reference>
<keyword evidence="2" id="KW-0812">Transmembrane</keyword>
<feature type="region of interest" description="Disordered" evidence="1">
    <location>
        <begin position="1"/>
        <end position="20"/>
    </location>
</feature>
<proteinExistence type="predicted"/>
<evidence type="ECO:0000313" key="3">
    <source>
        <dbReference type="EMBL" id="OLP95471.1"/>
    </source>
</evidence>
<evidence type="ECO:0000256" key="1">
    <source>
        <dbReference type="SAM" id="MobiDB-lite"/>
    </source>
</evidence>
<dbReference type="AlphaFoldDB" id="A0A1Q9DJY4"/>
<dbReference type="OrthoDB" id="10307868at2759"/>
<feature type="compositionally biased region" description="Basic residues" evidence="1">
    <location>
        <begin position="1"/>
        <end position="10"/>
    </location>
</feature>
<evidence type="ECO:0000256" key="2">
    <source>
        <dbReference type="SAM" id="Phobius"/>
    </source>
</evidence>
<evidence type="ECO:0000313" key="4">
    <source>
        <dbReference type="Proteomes" id="UP000186817"/>
    </source>
</evidence>
<sequence length="255" mass="27698">MFCHGRRGIARSKEEEEQHTQIPNSRAVAVKIMMAVMKVMLVKAMVMVVMMIGRFLGGIESFTAQDLLLLEKLRPAWVLRVCAVKLPASGSGIRQIALSNAFLAEGKIACGEVKLATIPGELPIPIGTAGILGLDFLALFDWDFDVRSEKVRIATAPKDRRAPVQFDVDGMVVVPLTKIRTPSRAELYACSVKVAVPGDDVQDVKLRSIQGLPDLASSHTMCNKSAAKPLQKGAPVSQVRSCFHAGAYFVRKLSV</sequence>
<keyword evidence="4" id="KW-1185">Reference proteome</keyword>
<keyword evidence="2" id="KW-0472">Membrane</keyword>
<gene>
    <name evidence="3" type="ORF">AK812_SmicGene22388</name>
</gene>
<name>A0A1Q9DJY4_SYMMI</name>
<organism evidence="3 4">
    <name type="scientific">Symbiodinium microadriaticum</name>
    <name type="common">Dinoflagellate</name>
    <name type="synonym">Zooxanthella microadriatica</name>
    <dbReference type="NCBI Taxonomy" id="2951"/>
    <lineage>
        <taxon>Eukaryota</taxon>
        <taxon>Sar</taxon>
        <taxon>Alveolata</taxon>
        <taxon>Dinophyceae</taxon>
        <taxon>Suessiales</taxon>
        <taxon>Symbiodiniaceae</taxon>
        <taxon>Symbiodinium</taxon>
    </lineage>
</organism>
<protein>
    <submittedName>
        <fullName evidence="3">Uncharacterized protein</fullName>
    </submittedName>
</protein>
<keyword evidence="2" id="KW-1133">Transmembrane helix</keyword>
<accession>A0A1Q9DJY4</accession>
<feature type="transmembrane region" description="Helical" evidence="2">
    <location>
        <begin position="35"/>
        <end position="56"/>
    </location>
</feature>
<dbReference type="EMBL" id="LSRX01000501">
    <property type="protein sequence ID" value="OLP95471.1"/>
    <property type="molecule type" value="Genomic_DNA"/>
</dbReference>
<comment type="caution">
    <text evidence="3">The sequence shown here is derived from an EMBL/GenBank/DDBJ whole genome shotgun (WGS) entry which is preliminary data.</text>
</comment>